<dbReference type="EMBL" id="CP040899">
    <property type="protein sequence ID" value="QDB79975.1"/>
    <property type="molecule type" value="Genomic_DNA"/>
</dbReference>
<proteinExistence type="predicted"/>
<evidence type="ECO:0000256" key="5">
    <source>
        <dbReference type="ARBA" id="ARBA00023136"/>
    </source>
</evidence>
<keyword evidence="3 7" id="KW-0812">Transmembrane</keyword>
<evidence type="ECO:0000313" key="9">
    <source>
        <dbReference type="EMBL" id="QDB79975.1"/>
    </source>
</evidence>
<feature type="transmembrane region" description="Helical" evidence="7">
    <location>
        <begin position="493"/>
        <end position="510"/>
    </location>
</feature>
<dbReference type="PANTHER" id="PTHR33406">
    <property type="entry name" value="MEMBRANE PROTEIN MJ1562-RELATED"/>
    <property type="match status" value="1"/>
</dbReference>
<keyword evidence="6" id="KW-0175">Coiled coil</keyword>
<sequence>MASFLYRVGRWAAEHRWATIVSWIVLIALVATGAATLSRPLSDEFTIEGSRFQQVLDQLREEIPESAGGIGTVTFTAEDGFTDEQRAEIAALVEEWTASDGVIEATDPFVTQEQLDTAPEQIAQGRAELETGRAGLEAGRAELDAAEEQLAAGRAQLEAGRAELEAQREQLEATAAQLPPAALAQAEQQLAAGEQQLTASQAELDAAEEQLAAGRAELEAGEEELAGAQTQLDQAERLSELTDGVRQVSEDGTVAMAQIRFDSTGGSLDPEVTEEVQRLGDELTPAGVQIDYSAEITTDLASLVGPAEAIGVVVAAVVLLVLLGSLVAAGLPLINAVAGIAVGLGAALTLSAVVEMTSVSPVLALMLGLAVGIDYALFIINRHRVQLAQGMALRDSIALATGTAGNAVTFAGGTVIIALAALSVTGIEFLGVMGVVAAGTVAVAVLASVTLTPALLSVLGDRVLPARQRRGLERKADNDATHGWAARVQRRPWLAILGVVLVAGALAIPAPQLRLGLPDGSQEPPESTAYRTFDTIRDNFGAGASGPVIAVATLDEPAADDATVTELQLDIAEDLKAVENVDYVVPFGVSEDRDTLAFQIAPVDGPSEESTVELVHDLIDGADALGAEHGVQVGYTGATVANIDISDQLADALPIYLLIVVGLSLVLLLLVFRSVWVPLVASVGFLISVAAAFGGVVAVYQLGYLAGVFDVHEAGPILSFLPIALIGVLFGLAMDYQVFLGSGMREAFVHGTPARQAVVVGFNHSARVVTAAAIIMVSVFSGFVFAELTMVRPIGFGLALGILVDAFLVRMTFIPAVLSLLGEKAWWLPRWLDKILPNVDVEGAKLERQLGTGVAPQQH</sequence>
<evidence type="ECO:0000259" key="8">
    <source>
        <dbReference type="PROSITE" id="PS50156"/>
    </source>
</evidence>
<keyword evidence="5 7" id="KW-0472">Membrane</keyword>
<dbReference type="Gene3D" id="1.20.1640.10">
    <property type="entry name" value="Multidrug efflux transporter AcrB transmembrane domain"/>
    <property type="match status" value="2"/>
</dbReference>
<keyword evidence="2" id="KW-1003">Cell membrane</keyword>
<dbReference type="PANTHER" id="PTHR33406:SF13">
    <property type="entry name" value="MEMBRANE PROTEIN YDFJ"/>
    <property type="match status" value="1"/>
</dbReference>
<dbReference type="RefSeq" id="WP_139948873.1">
    <property type="nucleotide sequence ID" value="NZ_CP040899.1"/>
</dbReference>
<dbReference type="SUPFAM" id="SSF82866">
    <property type="entry name" value="Multidrug efflux transporter AcrB transmembrane domain"/>
    <property type="match status" value="2"/>
</dbReference>
<feature type="transmembrane region" description="Helical" evidence="7">
    <location>
        <begin position="399"/>
        <end position="423"/>
    </location>
</feature>
<feature type="transmembrane region" description="Helical" evidence="7">
    <location>
        <begin position="360"/>
        <end position="378"/>
    </location>
</feature>
<feature type="transmembrane region" description="Helical" evidence="7">
    <location>
        <begin position="429"/>
        <end position="460"/>
    </location>
</feature>
<dbReference type="InterPro" id="IPR050545">
    <property type="entry name" value="Mycobact_MmpL"/>
</dbReference>
<dbReference type="InterPro" id="IPR000731">
    <property type="entry name" value="SSD"/>
</dbReference>
<feature type="transmembrane region" description="Helical" evidence="7">
    <location>
        <begin position="679"/>
        <end position="702"/>
    </location>
</feature>
<evidence type="ECO:0000256" key="3">
    <source>
        <dbReference type="ARBA" id="ARBA00022692"/>
    </source>
</evidence>
<keyword evidence="4 7" id="KW-1133">Transmembrane helix</keyword>
<dbReference type="InterPro" id="IPR004869">
    <property type="entry name" value="MMPL_dom"/>
</dbReference>
<comment type="subcellular location">
    <subcellularLocation>
        <location evidence="1">Cell membrane</location>
        <topology evidence="1">Multi-pass membrane protein</topology>
    </subcellularLocation>
</comment>
<gene>
    <name evidence="9" type="ORF">FE251_11750</name>
</gene>
<evidence type="ECO:0000256" key="2">
    <source>
        <dbReference type="ARBA" id="ARBA00022475"/>
    </source>
</evidence>
<dbReference type="Proteomes" id="UP000313948">
    <property type="component" value="Chromosome"/>
</dbReference>
<accession>A0ABX5VT22</accession>
<reference evidence="9 10" key="1">
    <citation type="submission" date="2019-05" db="EMBL/GenBank/DDBJ databases">
        <title>Georgenia *** sp. nov., and Georgenia *** sp. nov., isolated from the intestinal contents of plateau pika (Ochotona curzoniae) in the Qinghai-Tibet plateau of China.</title>
        <authorList>
            <person name="Tian Z."/>
        </authorList>
    </citation>
    <scope>NUCLEOTIDE SEQUENCE [LARGE SCALE GENOMIC DNA]</scope>
    <source>
        <strain evidence="9 10">Z294</strain>
    </source>
</reference>
<evidence type="ECO:0000256" key="4">
    <source>
        <dbReference type="ARBA" id="ARBA00022989"/>
    </source>
</evidence>
<dbReference type="PROSITE" id="PS50156">
    <property type="entry name" value="SSD"/>
    <property type="match status" value="1"/>
</dbReference>
<feature type="transmembrane region" description="Helical" evidence="7">
    <location>
        <begin position="653"/>
        <end position="672"/>
    </location>
</feature>
<feature type="transmembrane region" description="Helical" evidence="7">
    <location>
        <begin position="768"/>
        <end position="786"/>
    </location>
</feature>
<evidence type="ECO:0000256" key="6">
    <source>
        <dbReference type="SAM" id="Coils"/>
    </source>
</evidence>
<organism evidence="9 10">
    <name type="scientific">Georgenia wutianyii</name>
    <dbReference type="NCBI Taxonomy" id="2585135"/>
    <lineage>
        <taxon>Bacteria</taxon>
        <taxon>Bacillati</taxon>
        <taxon>Actinomycetota</taxon>
        <taxon>Actinomycetes</taxon>
        <taxon>Micrococcales</taxon>
        <taxon>Bogoriellaceae</taxon>
        <taxon>Georgenia</taxon>
    </lineage>
</organism>
<feature type="domain" description="SSD" evidence="8">
    <location>
        <begin position="326"/>
        <end position="458"/>
    </location>
</feature>
<evidence type="ECO:0000256" key="1">
    <source>
        <dbReference type="ARBA" id="ARBA00004651"/>
    </source>
</evidence>
<feature type="transmembrane region" description="Helical" evidence="7">
    <location>
        <begin position="309"/>
        <end position="329"/>
    </location>
</feature>
<protein>
    <submittedName>
        <fullName evidence="9">RND transporter</fullName>
    </submittedName>
</protein>
<evidence type="ECO:0000313" key="10">
    <source>
        <dbReference type="Proteomes" id="UP000313948"/>
    </source>
</evidence>
<dbReference type="Pfam" id="PF03176">
    <property type="entry name" value="MMPL"/>
    <property type="match status" value="2"/>
</dbReference>
<feature type="transmembrane region" description="Helical" evidence="7">
    <location>
        <begin position="798"/>
        <end position="821"/>
    </location>
</feature>
<keyword evidence="10" id="KW-1185">Reference proteome</keyword>
<name>A0ABX5VT22_9MICO</name>
<feature type="coiled-coil region" evidence="6">
    <location>
        <begin position="136"/>
        <end position="238"/>
    </location>
</feature>
<feature type="transmembrane region" description="Helical" evidence="7">
    <location>
        <begin position="336"/>
        <end position="354"/>
    </location>
</feature>
<evidence type="ECO:0000256" key="7">
    <source>
        <dbReference type="SAM" id="Phobius"/>
    </source>
</evidence>
<feature type="transmembrane region" description="Helical" evidence="7">
    <location>
        <begin position="714"/>
        <end position="734"/>
    </location>
</feature>